<dbReference type="InterPro" id="IPR024455">
    <property type="entry name" value="Phage_capsid"/>
</dbReference>
<evidence type="ECO:0000259" key="2">
    <source>
        <dbReference type="Pfam" id="PF05065"/>
    </source>
</evidence>
<comment type="subcellular location">
    <subcellularLocation>
        <location evidence="1">Virion</location>
    </subcellularLocation>
</comment>
<accession>A0A255DW94</accession>
<evidence type="ECO:0000313" key="4">
    <source>
        <dbReference type="Proteomes" id="UP000216063"/>
    </source>
</evidence>
<dbReference type="EMBL" id="NOZR01000007">
    <property type="protein sequence ID" value="OYN79983.1"/>
    <property type="molecule type" value="Genomic_DNA"/>
</dbReference>
<proteinExistence type="predicted"/>
<dbReference type="Gene3D" id="3.30.2320.10">
    <property type="entry name" value="hypothetical protein PF0899 domain"/>
    <property type="match status" value="1"/>
</dbReference>
<reference evidence="3 4" key="1">
    <citation type="submission" date="2017-07" db="EMBL/GenBank/DDBJ databases">
        <title>The new phylogeny of genus Mycobacterium.</title>
        <authorList>
            <person name="Tortoli E."/>
            <person name="Trovato A."/>
            <person name="Cirillo D.M."/>
        </authorList>
    </citation>
    <scope>NUCLEOTIDE SEQUENCE [LARGE SCALE GENOMIC DNA]</scope>
    <source>
        <strain evidence="3 4">ATCC 33027</strain>
    </source>
</reference>
<evidence type="ECO:0000313" key="3">
    <source>
        <dbReference type="EMBL" id="OYN79983.1"/>
    </source>
</evidence>
<keyword evidence="4" id="KW-1185">Reference proteome</keyword>
<dbReference type="InterPro" id="IPR054612">
    <property type="entry name" value="Phage_capsid-like_C"/>
</dbReference>
<feature type="domain" description="Phage capsid-like C-terminal" evidence="2">
    <location>
        <begin position="188"/>
        <end position="335"/>
    </location>
</feature>
<dbReference type="Proteomes" id="UP000216063">
    <property type="component" value="Unassembled WGS sequence"/>
</dbReference>
<dbReference type="NCBIfam" id="TIGR01554">
    <property type="entry name" value="major_cap_HK97"/>
    <property type="match status" value="1"/>
</dbReference>
<evidence type="ECO:0000256" key="1">
    <source>
        <dbReference type="ARBA" id="ARBA00004328"/>
    </source>
</evidence>
<dbReference type="Pfam" id="PF05065">
    <property type="entry name" value="Phage_capsid"/>
    <property type="match status" value="1"/>
</dbReference>
<dbReference type="SUPFAM" id="SSF56563">
    <property type="entry name" value="Major capsid protein gp5"/>
    <property type="match status" value="2"/>
</dbReference>
<gene>
    <name evidence="3" type="ORF">CG716_11030</name>
</gene>
<dbReference type="AlphaFoldDB" id="A0A255DW94"/>
<comment type="caution">
    <text evidence="3">The sequence shown here is derived from an EMBL/GenBank/DDBJ whole genome shotgun (WGS) entry which is preliminary data.</text>
</comment>
<protein>
    <submittedName>
        <fullName evidence="3">Phage major capsid protein</fullName>
    </submittedName>
</protein>
<name>A0A255DW94_9MYCO</name>
<sequence length="338" mass="35465">MLPLITPSHTPAYVAEGDLIPDNAVNWAYVTGMPLDRAGLKGWYPITKEAIRTSAVKGLDNVITQRVLIDIASKADLSFYVGHGDGVSAVQKITVTAAGGTFTVTYKGQTTSGLAFDAAASAVQTAIRGLSTVGSGNVTVTGSAGGPYTVTFAGALAHSQVDDLVVNGASLTGTGANVTVEVVKVGIEPDGITGIFNQAGTQQAEYDTSDLDSLLDAVAVAKASNVSPNRWYVNPVDFVELRKIHKGTGDVSYVLDPDPHQGTVFTLFGIPVTESNFVPQGKAALGDTQFAKVIRDTDAEVFVTEHALAQRYALAIRVALRMDLVVTQPRAWVILSES</sequence>
<organism evidence="3 4">
    <name type="scientific">Mycolicibacterium sphagni</name>
    <dbReference type="NCBI Taxonomy" id="1786"/>
    <lineage>
        <taxon>Bacteria</taxon>
        <taxon>Bacillati</taxon>
        <taxon>Actinomycetota</taxon>
        <taxon>Actinomycetes</taxon>
        <taxon>Mycobacteriales</taxon>
        <taxon>Mycobacteriaceae</taxon>
        <taxon>Mycolicibacterium</taxon>
    </lineage>
</organism>